<protein>
    <submittedName>
        <fullName evidence="2">SAF domain-containing protein</fullName>
    </submittedName>
</protein>
<evidence type="ECO:0000313" key="3">
    <source>
        <dbReference type="Proteomes" id="UP001143347"/>
    </source>
</evidence>
<sequence length="225" mass="23181">MPALFRSELSPRLVDRVRHLTHPGWARSIIIRRAVSTALVIAAIITAVVDHRSDESRAVVVAAHDLLPGHTVAPEDLTVTSAPGGLVPTGALRMTADAIGRTLVGRVRGGEILTDVRLLSAHLPTQLTGRRDARLVPVALADDTVASLLREGDVVDVLTVRDNDSAPSAVLARGAIVALTVGPGSASALSPGSGPGRPVLLAMDEGDAHQVAAAGLDGPLTVVVH</sequence>
<keyword evidence="3" id="KW-1185">Reference proteome</keyword>
<organism evidence="2 3">
    <name type="scientific">Gordonia aquimaris</name>
    <dbReference type="NCBI Taxonomy" id="2984863"/>
    <lineage>
        <taxon>Bacteria</taxon>
        <taxon>Bacillati</taxon>
        <taxon>Actinomycetota</taxon>
        <taxon>Actinomycetes</taxon>
        <taxon>Mycobacteriales</taxon>
        <taxon>Gordoniaceae</taxon>
        <taxon>Gordonia</taxon>
    </lineage>
</organism>
<dbReference type="AlphaFoldDB" id="A0A9X3I388"/>
<proteinExistence type="predicted"/>
<comment type="caution">
    <text evidence="2">The sequence shown here is derived from an EMBL/GenBank/DDBJ whole genome shotgun (WGS) entry which is preliminary data.</text>
</comment>
<dbReference type="RefSeq" id="WP_235724699.1">
    <property type="nucleotide sequence ID" value="NZ_JAPKFM010000001.1"/>
</dbReference>
<dbReference type="InterPro" id="IPR013974">
    <property type="entry name" value="SAF"/>
</dbReference>
<name>A0A9X3I388_9ACTN</name>
<feature type="domain" description="SAF" evidence="1">
    <location>
        <begin position="57"/>
        <end position="119"/>
    </location>
</feature>
<evidence type="ECO:0000259" key="1">
    <source>
        <dbReference type="SMART" id="SM00858"/>
    </source>
</evidence>
<dbReference type="CDD" id="cd11614">
    <property type="entry name" value="SAF_CpaB_FlgA_like"/>
    <property type="match status" value="1"/>
</dbReference>
<evidence type="ECO:0000313" key="2">
    <source>
        <dbReference type="EMBL" id="MCX2962730.1"/>
    </source>
</evidence>
<dbReference type="SMART" id="SM00858">
    <property type="entry name" value="SAF"/>
    <property type="match status" value="1"/>
</dbReference>
<reference evidence="2" key="1">
    <citation type="submission" date="2022-10" db="EMBL/GenBank/DDBJ databases">
        <title>WGS of marine actinomycetes from Thailand.</title>
        <authorList>
            <person name="Thawai C."/>
        </authorList>
    </citation>
    <scope>NUCLEOTIDE SEQUENCE</scope>
    <source>
        <strain evidence="2">SW21</strain>
    </source>
</reference>
<dbReference type="Pfam" id="PF08666">
    <property type="entry name" value="SAF"/>
    <property type="match status" value="1"/>
</dbReference>
<dbReference type="EMBL" id="JAPKFM010000001">
    <property type="protein sequence ID" value="MCX2962730.1"/>
    <property type="molecule type" value="Genomic_DNA"/>
</dbReference>
<dbReference type="Proteomes" id="UP001143347">
    <property type="component" value="Unassembled WGS sequence"/>
</dbReference>
<accession>A0A9X3I388</accession>
<gene>
    <name evidence="2" type="ORF">OSB52_01340</name>
</gene>